<dbReference type="InterPro" id="IPR019734">
    <property type="entry name" value="TPR_rpt"/>
</dbReference>
<sequence length="100" mass="11005">PAHGSGPRESAACLVHYLYRRFSTHSLGSVQNAKALKAKKEEGNKAFKEGSFDAAYVLYSEALTIDPNNIKTNAKLYCNRATVGFCVLCHHAIRFNISSE</sequence>
<dbReference type="Proteomes" id="UP000264820">
    <property type="component" value="Unplaced"/>
</dbReference>
<keyword evidence="3" id="KW-1185">Reference proteome</keyword>
<dbReference type="AlphaFoldDB" id="A0A3Q2Z8F1"/>
<dbReference type="PANTHER" id="PTHR44200">
    <property type="entry name" value="DNAJ HOMOLOG SUBFAMILY C MEMBER 7"/>
    <property type="match status" value="1"/>
</dbReference>
<organism evidence="2 3">
    <name type="scientific">Hippocampus comes</name>
    <name type="common">Tiger tail seahorse</name>
    <dbReference type="NCBI Taxonomy" id="109280"/>
    <lineage>
        <taxon>Eukaryota</taxon>
        <taxon>Metazoa</taxon>
        <taxon>Chordata</taxon>
        <taxon>Craniata</taxon>
        <taxon>Vertebrata</taxon>
        <taxon>Euteleostomi</taxon>
        <taxon>Actinopterygii</taxon>
        <taxon>Neopterygii</taxon>
        <taxon>Teleostei</taxon>
        <taxon>Neoteleostei</taxon>
        <taxon>Acanthomorphata</taxon>
        <taxon>Syngnathiaria</taxon>
        <taxon>Syngnathiformes</taxon>
        <taxon>Syngnathoidei</taxon>
        <taxon>Syngnathidae</taxon>
        <taxon>Hippocampus</taxon>
    </lineage>
</organism>
<name>A0A3Q2Z8F1_HIPCM</name>
<protein>
    <submittedName>
        <fullName evidence="2">Uncharacterized protein</fullName>
    </submittedName>
</protein>
<evidence type="ECO:0000313" key="2">
    <source>
        <dbReference type="Ensembl" id="ENSHCOP00000022353.1"/>
    </source>
</evidence>
<accession>A0A3Q2Z8F1</accession>
<proteinExistence type="predicted"/>
<dbReference type="PANTHER" id="PTHR44200:SF1">
    <property type="entry name" value="DNAJ HOMOLOG SUBFAMILY C MEMBER 7"/>
    <property type="match status" value="1"/>
</dbReference>
<evidence type="ECO:0000256" key="1">
    <source>
        <dbReference type="PROSITE-ProRule" id="PRU00339"/>
    </source>
</evidence>
<dbReference type="GeneTree" id="ENSGT00940000181935"/>
<dbReference type="InterPro" id="IPR052758">
    <property type="entry name" value="SRC_co-chaperone"/>
</dbReference>
<dbReference type="Ensembl" id="ENSHCOT00000001308.1">
    <property type="protein sequence ID" value="ENSHCOP00000022353.1"/>
    <property type="gene ID" value="ENSHCOG00000009955.1"/>
</dbReference>
<feature type="repeat" description="TPR" evidence="1">
    <location>
        <begin position="36"/>
        <end position="69"/>
    </location>
</feature>
<keyword evidence="1" id="KW-0802">TPR repeat</keyword>
<reference evidence="2" key="1">
    <citation type="submission" date="2025-08" db="UniProtKB">
        <authorList>
            <consortium name="Ensembl"/>
        </authorList>
    </citation>
    <scope>IDENTIFICATION</scope>
</reference>
<dbReference type="InterPro" id="IPR011990">
    <property type="entry name" value="TPR-like_helical_dom_sf"/>
</dbReference>
<reference evidence="2" key="2">
    <citation type="submission" date="2025-09" db="UniProtKB">
        <authorList>
            <consortium name="Ensembl"/>
        </authorList>
    </citation>
    <scope>IDENTIFICATION</scope>
</reference>
<dbReference type="Gene3D" id="1.25.40.10">
    <property type="entry name" value="Tetratricopeptide repeat domain"/>
    <property type="match status" value="1"/>
</dbReference>
<evidence type="ECO:0000313" key="3">
    <source>
        <dbReference type="Proteomes" id="UP000264820"/>
    </source>
</evidence>
<dbReference type="PROSITE" id="PS50005">
    <property type="entry name" value="TPR"/>
    <property type="match status" value="1"/>
</dbReference>
<dbReference type="STRING" id="109280.ENSHCOP00000022353"/>
<dbReference type="SUPFAM" id="SSF48452">
    <property type="entry name" value="TPR-like"/>
    <property type="match status" value="1"/>
</dbReference>